<organism evidence="1 2">
    <name type="scientific">Aspergillus udagawae</name>
    <dbReference type="NCBI Taxonomy" id="91492"/>
    <lineage>
        <taxon>Eukaryota</taxon>
        <taxon>Fungi</taxon>
        <taxon>Dikarya</taxon>
        <taxon>Ascomycota</taxon>
        <taxon>Pezizomycotina</taxon>
        <taxon>Eurotiomycetes</taxon>
        <taxon>Eurotiomycetidae</taxon>
        <taxon>Eurotiales</taxon>
        <taxon>Aspergillaceae</taxon>
        <taxon>Aspergillus</taxon>
        <taxon>Aspergillus subgen. Fumigati</taxon>
    </lineage>
</organism>
<dbReference type="Gene3D" id="3.40.50.720">
    <property type="entry name" value="NAD(P)-binding Rossmann-like Domain"/>
    <property type="match status" value="1"/>
</dbReference>
<dbReference type="Pfam" id="PF13602">
    <property type="entry name" value="ADH_zinc_N_2"/>
    <property type="match status" value="1"/>
</dbReference>
<protein>
    <submittedName>
        <fullName evidence="1">Uncharacterized protein</fullName>
    </submittedName>
</protein>
<reference evidence="1" key="1">
    <citation type="journal article" date="2015" name="Genome Announc.">
        <title>Draft Genome Sequence of the Pathogenic Filamentous Fungus Aspergillus udagawae Strain IFM 46973T.</title>
        <authorList>
            <person name="Kusuya Y."/>
            <person name="Takahashi-Nakaguchi A."/>
            <person name="Takahashi H."/>
            <person name="Yaguchi T."/>
        </authorList>
    </citation>
    <scope>NUCLEOTIDE SEQUENCE</scope>
    <source>
        <strain evidence="1">IFM 46973</strain>
    </source>
</reference>
<accession>A0A8E0QWP7</accession>
<gene>
    <name evidence="1" type="ORF">Aud_009342</name>
</gene>
<comment type="caution">
    <text evidence="1">The sequence shown here is derived from an EMBL/GenBank/DDBJ whole genome shotgun (WGS) entry which is preliminary data.</text>
</comment>
<name>A0A8E0QWP7_9EURO</name>
<reference evidence="1" key="2">
    <citation type="submission" date="2021-01" db="EMBL/GenBank/DDBJ databases">
        <title>Pan-genome distribution and transcriptional activeness of fungal secondary metabolism genes in Aspergillus section Fumigati.</title>
        <authorList>
            <person name="Takahashi H."/>
            <person name="Umemura M."/>
            <person name="Ninomiya A."/>
            <person name="Kusuya Y."/>
            <person name="Urayama S."/>
            <person name="Shimizu M."/>
            <person name="Watanabe A."/>
            <person name="Kamei K."/>
            <person name="Yaguchi T."/>
            <person name="Hagiwara D."/>
        </authorList>
    </citation>
    <scope>NUCLEOTIDE SEQUENCE</scope>
    <source>
        <strain evidence="1">IFM 46973</strain>
    </source>
</reference>
<dbReference type="Proteomes" id="UP000036893">
    <property type="component" value="Unassembled WGS sequence"/>
</dbReference>
<dbReference type="AlphaFoldDB" id="A0A8E0QWP7"/>
<evidence type="ECO:0000313" key="1">
    <source>
        <dbReference type="EMBL" id="GIC92867.1"/>
    </source>
</evidence>
<evidence type="ECO:0000313" key="2">
    <source>
        <dbReference type="Proteomes" id="UP000036893"/>
    </source>
</evidence>
<sequence length="235" mass="25829">MTNKPVYGRFSIESVSSCDCFTGTPTVPRKPRGKNLYLYLLGLAKNVFNAGKVISTVSTSKVPHVKELLGDSVVDEIIDYRKTDPKTAIPPQSVDFLFNTTGDSMTYLSLMRPTSVIVSIAILTSGDVLQNSNLMRLSPDSNDRATVPFPIRIALNVLDRIRTIRAPRHGVKYSAIFLEPNAKDLDSFREWVDSGKLRTVVGTKVPYKDLEAVRKACQVVFGSKGGVGKSVITFV</sequence>
<dbReference type="GeneID" id="66996819"/>
<dbReference type="EMBL" id="BBXM02000007">
    <property type="protein sequence ID" value="GIC92867.1"/>
    <property type="molecule type" value="Genomic_DNA"/>
</dbReference>
<proteinExistence type="predicted"/>
<dbReference type="RefSeq" id="XP_043150133.1">
    <property type="nucleotide sequence ID" value="XM_043294198.1"/>
</dbReference>